<reference evidence="3" key="1">
    <citation type="journal article" date="2021" name="Int. J. Syst. Evol. Microbiol.">
        <title>Actinocatenispora comari sp. nov., an endophytic actinomycete isolated from aerial parts of Comarum salesowianum.</title>
        <authorList>
            <person name="Oyunbileg N."/>
            <person name="Iizaka Y."/>
            <person name="Hamada M."/>
            <person name="Davaapurev B.O."/>
            <person name="Fukumoto A."/>
            <person name="Tsetseg B."/>
            <person name="Kato F."/>
            <person name="Tamura T."/>
            <person name="Batkhuu J."/>
            <person name="Anzai Y."/>
        </authorList>
    </citation>
    <scope>NUCLEOTIDE SEQUENCE [LARGE SCALE GENOMIC DNA]</scope>
    <source>
        <strain evidence="3">NUM-2625</strain>
    </source>
</reference>
<evidence type="ECO:0000313" key="3">
    <source>
        <dbReference type="Proteomes" id="UP000614996"/>
    </source>
</evidence>
<evidence type="ECO:0000313" key="1">
    <source>
        <dbReference type="EMBL" id="GIL25503.1"/>
    </source>
</evidence>
<dbReference type="Pfam" id="PF13814">
    <property type="entry name" value="Replic_Relax"/>
    <property type="match status" value="1"/>
</dbReference>
<name>A0A8J4AB33_9ACTN</name>
<gene>
    <name evidence="1" type="ORF">NUM_07580</name>
    <name evidence="2" type="ORF">NUM_43510</name>
</gene>
<reference evidence="1" key="2">
    <citation type="submission" date="2021-02" db="EMBL/GenBank/DDBJ databases">
        <title>Whole genome shotgun sequence of Actinocatenispora sp. strain NUM-2625.</title>
        <authorList>
            <person name="Oyunbileg N."/>
            <person name="Iizaka Y."/>
            <person name="Davaapurev BO."/>
            <person name="Fukumoto A."/>
            <person name="Batkhuu J."/>
            <person name="Anzai Y."/>
        </authorList>
    </citation>
    <scope>NUCLEOTIDE SEQUENCE</scope>
    <source>
        <strain evidence="1">NUM-2625</strain>
    </source>
</reference>
<dbReference type="EMBL" id="BOPO01000084">
    <property type="protein sequence ID" value="GIL29097.1"/>
    <property type="molecule type" value="Genomic_DNA"/>
</dbReference>
<dbReference type="InterPro" id="IPR025855">
    <property type="entry name" value="Replic_Relax"/>
</dbReference>
<evidence type="ECO:0000313" key="2">
    <source>
        <dbReference type="EMBL" id="GIL29097.1"/>
    </source>
</evidence>
<dbReference type="EMBL" id="BOPO01000006">
    <property type="protein sequence ID" value="GIL25503.1"/>
    <property type="molecule type" value="Genomic_DNA"/>
</dbReference>
<organism evidence="1 3">
    <name type="scientific">Actinocatenispora comari</name>
    <dbReference type="NCBI Taxonomy" id="2807577"/>
    <lineage>
        <taxon>Bacteria</taxon>
        <taxon>Bacillati</taxon>
        <taxon>Actinomycetota</taxon>
        <taxon>Actinomycetes</taxon>
        <taxon>Micromonosporales</taxon>
        <taxon>Micromonosporaceae</taxon>
        <taxon>Actinocatenispora</taxon>
    </lineage>
</organism>
<dbReference type="RefSeq" id="WP_207123112.1">
    <property type="nucleotide sequence ID" value="NZ_BOPO01000006.1"/>
</dbReference>
<comment type="caution">
    <text evidence="1">The sequence shown here is derived from an EMBL/GenBank/DDBJ whole genome shotgun (WGS) entry which is preliminary data.</text>
</comment>
<evidence type="ECO:0008006" key="4">
    <source>
        <dbReference type="Google" id="ProtNLM"/>
    </source>
</evidence>
<accession>A0A8J4AB33</accession>
<proteinExistence type="predicted"/>
<sequence length="270" mass="29967">MLLELLDQHGTLTTGQITAICFGAYSTADRRLRRLFRLGLLDRFRRYNPHTGNVTGWHWTIGVLGARLIALSAGRPAPARAAVTHRRDQLIASPRLEHLLGVNQTFVDLRAHARTHPGAQLTRWWSERRTAEAFSHRIHPDGHGVWRAGGHTVGFFLEHDTGTETLRRLIDKLPAYTRLAQAGGPAWPVLFWLPTTTRAKHLHDALADQPPLPFAVAIAARVPGRRRGLIVTGPDPAGCLWRVPGHRELLPLAQVPCPHQLPGPLNPGLE</sequence>
<protein>
    <recommendedName>
        <fullName evidence="4">Replication-relaxation</fullName>
    </recommendedName>
</protein>
<keyword evidence="3" id="KW-1185">Reference proteome</keyword>
<dbReference type="Proteomes" id="UP000614996">
    <property type="component" value="Unassembled WGS sequence"/>
</dbReference>
<dbReference type="AlphaFoldDB" id="A0A8J4AB33"/>